<keyword evidence="4" id="KW-1185">Reference proteome</keyword>
<dbReference type="PANTHER" id="PTHR23159:SF31">
    <property type="entry name" value="CENTROSOME-ASSOCIATED PROTEIN CEP250 ISOFORM X1"/>
    <property type="match status" value="1"/>
</dbReference>
<reference evidence="3 4" key="1">
    <citation type="submission" date="2020-03" db="EMBL/GenBank/DDBJ databases">
        <title>Draft Genome Sequence of Cudoniella acicularis.</title>
        <authorList>
            <person name="Buettner E."/>
            <person name="Kellner H."/>
        </authorList>
    </citation>
    <scope>NUCLEOTIDE SEQUENCE [LARGE SCALE GENOMIC DNA]</scope>
    <source>
        <strain evidence="3 4">DSM 108380</strain>
    </source>
</reference>
<evidence type="ECO:0000256" key="1">
    <source>
        <dbReference type="SAM" id="Coils"/>
    </source>
</evidence>
<feature type="compositionally biased region" description="Low complexity" evidence="2">
    <location>
        <begin position="134"/>
        <end position="148"/>
    </location>
</feature>
<organism evidence="3 4">
    <name type="scientific">Cudoniella acicularis</name>
    <dbReference type="NCBI Taxonomy" id="354080"/>
    <lineage>
        <taxon>Eukaryota</taxon>
        <taxon>Fungi</taxon>
        <taxon>Dikarya</taxon>
        <taxon>Ascomycota</taxon>
        <taxon>Pezizomycotina</taxon>
        <taxon>Leotiomycetes</taxon>
        <taxon>Helotiales</taxon>
        <taxon>Tricladiaceae</taxon>
        <taxon>Cudoniella</taxon>
    </lineage>
</organism>
<dbReference type="SUPFAM" id="SSF57997">
    <property type="entry name" value="Tropomyosin"/>
    <property type="match status" value="1"/>
</dbReference>
<keyword evidence="1" id="KW-0175">Coiled coil</keyword>
<evidence type="ECO:0000256" key="2">
    <source>
        <dbReference type="SAM" id="MobiDB-lite"/>
    </source>
</evidence>
<dbReference type="PANTHER" id="PTHR23159">
    <property type="entry name" value="CENTROSOMAL PROTEIN 2"/>
    <property type="match status" value="1"/>
</dbReference>
<name>A0A8H4RV82_9HELO</name>
<feature type="compositionally biased region" description="Low complexity" evidence="2">
    <location>
        <begin position="78"/>
        <end position="90"/>
    </location>
</feature>
<feature type="coiled-coil region" evidence="1">
    <location>
        <begin position="210"/>
        <end position="393"/>
    </location>
</feature>
<feature type="region of interest" description="Disordered" evidence="2">
    <location>
        <begin position="61"/>
        <end position="94"/>
    </location>
</feature>
<protein>
    <submittedName>
        <fullName evidence="3">Uncharacterized protein</fullName>
    </submittedName>
</protein>
<comment type="caution">
    <text evidence="3">The sequence shown here is derived from an EMBL/GenBank/DDBJ whole genome shotgun (WGS) entry which is preliminary data.</text>
</comment>
<feature type="region of interest" description="Disordered" evidence="2">
    <location>
        <begin position="120"/>
        <end position="156"/>
    </location>
</feature>
<gene>
    <name evidence="3" type="ORF">G7Y89_g2034</name>
</gene>
<proteinExistence type="predicted"/>
<sequence>MSYWLQIFRYGQAGNRFLSRMWLLKKLVDLKDSQATVEKLDPEMGYFPMISITSDHAFYGLPPPSLRPTQRPGTPAKSKSISSRYTSSSSPFANQARESHSAYIARSFGNLYDADDDDNDGFVDVAMDDAPEPSQSATLTSSSTNASLRSEKPNTKEVERLTKELDKLKSKCQNATTENQKLEAKISRLKPVETELGALRVQRDYENKAFKDVQTQRDTLRKKYNEVSRKASELDIVTNDLEKVRAELKTAKAELAESQTQLRSLNESVRTLNEQLYTSSSTRTDLENQLRDAKESCGEKTRNLERAQAQVTELEEAVGTVKTLRQKTLHELLMSQNEVQKLSENVQQLQEELETLNVTIEELEGVIENLTPAQKLELNTEASNESLQKLQTKLAVSERKTTY</sequence>
<accession>A0A8H4RV82</accession>
<dbReference type="Gene3D" id="1.10.287.1490">
    <property type="match status" value="1"/>
</dbReference>
<evidence type="ECO:0000313" key="3">
    <source>
        <dbReference type="EMBL" id="KAF4636061.1"/>
    </source>
</evidence>
<dbReference type="AlphaFoldDB" id="A0A8H4RV82"/>
<evidence type="ECO:0000313" key="4">
    <source>
        <dbReference type="Proteomes" id="UP000566819"/>
    </source>
</evidence>
<dbReference type="Proteomes" id="UP000566819">
    <property type="component" value="Unassembled WGS sequence"/>
</dbReference>
<feature type="coiled-coil region" evidence="1">
    <location>
        <begin position="158"/>
        <end position="185"/>
    </location>
</feature>
<dbReference type="EMBL" id="JAAMPI010000085">
    <property type="protein sequence ID" value="KAF4636061.1"/>
    <property type="molecule type" value="Genomic_DNA"/>
</dbReference>
<feature type="compositionally biased region" description="Acidic residues" evidence="2">
    <location>
        <begin position="120"/>
        <end position="131"/>
    </location>
</feature>